<comment type="caution">
    <text evidence="1">The sequence shown here is derived from an EMBL/GenBank/DDBJ whole genome shotgun (WGS) entry which is preliminary data.</text>
</comment>
<gene>
    <name evidence="1" type="ORF">PIB30_047519</name>
</gene>
<dbReference type="EMBL" id="JASCZI010211753">
    <property type="protein sequence ID" value="MED6196436.1"/>
    <property type="molecule type" value="Genomic_DNA"/>
</dbReference>
<proteinExistence type="predicted"/>
<keyword evidence="2" id="KW-1185">Reference proteome</keyword>
<protein>
    <submittedName>
        <fullName evidence="1">Uncharacterized protein</fullName>
    </submittedName>
</protein>
<organism evidence="1 2">
    <name type="scientific">Stylosanthes scabra</name>
    <dbReference type="NCBI Taxonomy" id="79078"/>
    <lineage>
        <taxon>Eukaryota</taxon>
        <taxon>Viridiplantae</taxon>
        <taxon>Streptophyta</taxon>
        <taxon>Embryophyta</taxon>
        <taxon>Tracheophyta</taxon>
        <taxon>Spermatophyta</taxon>
        <taxon>Magnoliopsida</taxon>
        <taxon>eudicotyledons</taxon>
        <taxon>Gunneridae</taxon>
        <taxon>Pentapetalae</taxon>
        <taxon>rosids</taxon>
        <taxon>fabids</taxon>
        <taxon>Fabales</taxon>
        <taxon>Fabaceae</taxon>
        <taxon>Papilionoideae</taxon>
        <taxon>50 kb inversion clade</taxon>
        <taxon>dalbergioids sensu lato</taxon>
        <taxon>Dalbergieae</taxon>
        <taxon>Pterocarpus clade</taxon>
        <taxon>Stylosanthes</taxon>
    </lineage>
</organism>
<evidence type="ECO:0000313" key="2">
    <source>
        <dbReference type="Proteomes" id="UP001341840"/>
    </source>
</evidence>
<accession>A0ABU6XGZ1</accession>
<evidence type="ECO:0000313" key="1">
    <source>
        <dbReference type="EMBL" id="MED6196436.1"/>
    </source>
</evidence>
<sequence>MDLHPKIEPVSSTSHESFNHMSISELVSDLRANCDKVEEVFFAREAKHKAEIGSLAVKYELERLQRLHIEDELKKKEEQHLYLERKWLDDIADSGSDAANWRRKRRRTWRLFRN</sequence>
<reference evidence="1 2" key="1">
    <citation type="journal article" date="2023" name="Plants (Basel)">
        <title>Bridging the Gap: Combining Genomics and Transcriptomics Approaches to Understand Stylosanthes scabra, an Orphan Legume from the Brazilian Caatinga.</title>
        <authorList>
            <person name="Ferreira-Neto J.R.C."/>
            <person name="da Silva M.D."/>
            <person name="Binneck E."/>
            <person name="de Melo N.F."/>
            <person name="da Silva R.H."/>
            <person name="de Melo A.L.T.M."/>
            <person name="Pandolfi V."/>
            <person name="Bustamante F.O."/>
            <person name="Brasileiro-Vidal A.C."/>
            <person name="Benko-Iseppon A.M."/>
        </authorList>
    </citation>
    <scope>NUCLEOTIDE SEQUENCE [LARGE SCALE GENOMIC DNA]</scope>
    <source>
        <tissue evidence="1">Leaves</tissue>
    </source>
</reference>
<dbReference type="Proteomes" id="UP001341840">
    <property type="component" value="Unassembled WGS sequence"/>
</dbReference>
<name>A0ABU6XGZ1_9FABA</name>